<dbReference type="PIRSF" id="PIRSF005520">
    <property type="entry name" value="UCP005520"/>
    <property type="match status" value="1"/>
</dbReference>
<dbReference type="InterPro" id="IPR000999">
    <property type="entry name" value="RNase_III_dom"/>
</dbReference>
<proteinExistence type="inferred from homology"/>
<dbReference type="HAMAP" id="MF_01468">
    <property type="entry name" value="RNase_Mini_III"/>
    <property type="match status" value="1"/>
</dbReference>
<keyword evidence="4" id="KW-0460">Magnesium</keyword>
<protein>
    <recommendedName>
        <fullName evidence="4">Mini-ribonuclease 3</fullName>
        <shortName evidence="4">Mini-3</shortName>
        <shortName evidence="4">Mini-RNase 3</shortName>
        <ecNumber evidence="4">3.1.26.-</ecNumber>
    </recommendedName>
    <alternativeName>
        <fullName evidence="4">Mini-RNase III</fullName>
        <shortName evidence="4">Mini-III</shortName>
    </alternativeName>
</protein>
<dbReference type="GO" id="GO:0005737">
    <property type="term" value="C:cytoplasm"/>
    <property type="evidence" value="ECO:0007669"/>
    <property type="project" value="UniProtKB-SubCell"/>
</dbReference>
<keyword evidence="4" id="KW-0698">rRNA processing</keyword>
<feature type="domain" description="RNase III" evidence="5">
    <location>
        <begin position="6"/>
        <end position="140"/>
    </location>
</feature>
<evidence type="ECO:0000256" key="1">
    <source>
        <dbReference type="ARBA" id="ARBA00022722"/>
    </source>
</evidence>
<keyword evidence="4" id="KW-0694">RNA-binding</keyword>
<keyword evidence="1 4" id="KW-0540">Nuclease</keyword>
<reference evidence="6 7" key="1">
    <citation type="submission" date="2016-05" db="EMBL/GenBank/DDBJ databases">
        <title>Paenibacillus oryzae. sp. nov., isolated from the rice root.</title>
        <authorList>
            <person name="Zhang J."/>
            <person name="Zhang X."/>
        </authorList>
    </citation>
    <scope>NUCLEOTIDE SEQUENCE [LARGE SCALE GENOMIC DNA]</scope>
    <source>
        <strain evidence="6 7">1DrF-4</strain>
    </source>
</reference>
<dbReference type="CDD" id="cd00593">
    <property type="entry name" value="RIBOc"/>
    <property type="match status" value="1"/>
</dbReference>
<dbReference type="InterPro" id="IPR008226">
    <property type="entry name" value="Mini3_fam"/>
</dbReference>
<dbReference type="GO" id="GO:0004525">
    <property type="term" value="F:ribonuclease III activity"/>
    <property type="evidence" value="ECO:0007669"/>
    <property type="project" value="InterPro"/>
</dbReference>
<comment type="caution">
    <text evidence="6">The sequence shown here is derived from an EMBL/GenBank/DDBJ whole genome shotgun (WGS) entry which is preliminary data.</text>
</comment>
<evidence type="ECO:0000256" key="3">
    <source>
        <dbReference type="ARBA" id="ARBA00022801"/>
    </source>
</evidence>
<evidence type="ECO:0000256" key="2">
    <source>
        <dbReference type="ARBA" id="ARBA00022759"/>
    </source>
</evidence>
<evidence type="ECO:0000256" key="4">
    <source>
        <dbReference type="HAMAP-Rule" id="MF_01468"/>
    </source>
</evidence>
<organism evidence="6 7">
    <name type="scientific">Paenibacillus oryzae</name>
    <dbReference type="NCBI Taxonomy" id="1844972"/>
    <lineage>
        <taxon>Bacteria</taxon>
        <taxon>Bacillati</taxon>
        <taxon>Bacillota</taxon>
        <taxon>Bacilli</taxon>
        <taxon>Bacillales</taxon>
        <taxon>Paenibacillaceae</taxon>
        <taxon>Paenibacillus</taxon>
    </lineage>
</organism>
<accession>A0A1A5YRX2</accession>
<keyword evidence="2 4" id="KW-0255">Endonuclease</keyword>
<keyword evidence="7" id="KW-1185">Reference proteome</keyword>
<comment type="subunit">
    <text evidence="4">Homodimer.</text>
</comment>
<dbReference type="AlphaFoldDB" id="A0A1A5YRX2"/>
<dbReference type="RefSeq" id="WP_068679408.1">
    <property type="nucleotide sequence ID" value="NZ_LYPA01000027.1"/>
</dbReference>
<feature type="active site" evidence="4">
    <location>
        <position position="32"/>
    </location>
</feature>
<evidence type="ECO:0000313" key="6">
    <source>
        <dbReference type="EMBL" id="OBR68313.1"/>
    </source>
</evidence>
<dbReference type="Gene3D" id="1.10.1520.10">
    <property type="entry name" value="Ribonuclease III domain"/>
    <property type="match status" value="1"/>
</dbReference>
<keyword evidence="4" id="KW-0690">Ribosome biogenesis</keyword>
<keyword evidence="4" id="KW-0699">rRNA-binding</keyword>
<keyword evidence="3 4" id="KW-0378">Hydrolase</keyword>
<comment type="function">
    <text evidence="4">Involved in correct processing of both the 5' and 3' ends of 23S rRNA precursor. Processes 30S rRNA precursor transcript even in absence of ribonuclease 3 (Rnc); Rnc processes 30S rRNA into smaller rRNA precursors.</text>
</comment>
<comment type="subcellular location">
    <subcellularLocation>
        <location evidence="4">Cytoplasm</location>
    </subcellularLocation>
</comment>
<comment type="cofactor">
    <cofactor evidence="4">
        <name>Mg(2+)</name>
        <dbReference type="ChEBI" id="CHEBI:18420"/>
    </cofactor>
</comment>
<gene>
    <name evidence="4" type="primary">mrnC</name>
    <name evidence="6" type="ORF">A7K91_14710</name>
</gene>
<sequence>MTDRENVNPLAFHLPHKEASQMNPVVLAYMGDVVFELVVRQYLISLPNQKPHHLHREATGMVSAKAQRRLLERLQPMLTEEEADVVRRGRNSKSGAPPKNADVADYRQATALECLIGYLYYQGKLERIGELLNAAIRERN</sequence>
<dbReference type="STRING" id="1844972.A7K91_14710"/>
<dbReference type="PANTHER" id="PTHR34276">
    <property type="entry name" value="MINI-RIBONUCLEASE 3"/>
    <property type="match status" value="1"/>
</dbReference>
<dbReference type="GO" id="GO:0006364">
    <property type="term" value="P:rRNA processing"/>
    <property type="evidence" value="ECO:0007669"/>
    <property type="project" value="UniProtKB-UniRule"/>
</dbReference>
<evidence type="ECO:0000313" key="7">
    <source>
        <dbReference type="Proteomes" id="UP000092024"/>
    </source>
</evidence>
<dbReference type="PANTHER" id="PTHR34276:SF1">
    <property type="entry name" value="MINI-RIBONUCLEASE 3"/>
    <property type="match status" value="1"/>
</dbReference>
<dbReference type="GO" id="GO:0019843">
    <property type="term" value="F:rRNA binding"/>
    <property type="evidence" value="ECO:0007669"/>
    <property type="project" value="UniProtKB-UniRule"/>
</dbReference>
<dbReference type="SMART" id="SM00535">
    <property type="entry name" value="RIBOc"/>
    <property type="match status" value="1"/>
</dbReference>
<dbReference type="Proteomes" id="UP000092024">
    <property type="component" value="Unassembled WGS sequence"/>
</dbReference>
<dbReference type="Pfam" id="PF00636">
    <property type="entry name" value="Ribonuclease_3"/>
    <property type="match status" value="1"/>
</dbReference>
<name>A0A1A5YRX2_9BACL</name>
<dbReference type="EC" id="3.1.26.-" evidence="4"/>
<comment type="similarity">
    <text evidence="4">Belongs to the MrnC RNase family.</text>
</comment>
<dbReference type="EMBL" id="LYPA01000027">
    <property type="protein sequence ID" value="OBR68313.1"/>
    <property type="molecule type" value="Genomic_DNA"/>
</dbReference>
<evidence type="ECO:0000259" key="5">
    <source>
        <dbReference type="SMART" id="SM00535"/>
    </source>
</evidence>
<dbReference type="OrthoDB" id="46571at2"/>
<keyword evidence="4" id="KW-0963">Cytoplasm</keyword>
<dbReference type="SUPFAM" id="SSF69065">
    <property type="entry name" value="RNase III domain-like"/>
    <property type="match status" value="1"/>
</dbReference>
<dbReference type="InterPro" id="IPR036389">
    <property type="entry name" value="RNase_III_sf"/>
</dbReference>